<name>A0ABV0SLH0_9TELE</name>
<comment type="caution">
    <text evidence="2">The sequence shown here is derived from an EMBL/GenBank/DDBJ whole genome shotgun (WGS) entry which is preliminary data.</text>
</comment>
<gene>
    <name evidence="2" type="ORF">ILYODFUR_012236</name>
</gene>
<sequence>MRGSCLTQNGAWFKSQKERGNHTVRLRELYRSPRTHLSSLSPGLGFFFQSLFAPSFVFTAGTLLPFLPAHLFCHPSTPLPSSSFHPALVDFGHHQPPPTGTDSGLQQPAGF</sequence>
<evidence type="ECO:0000256" key="1">
    <source>
        <dbReference type="SAM" id="MobiDB-lite"/>
    </source>
</evidence>
<proteinExistence type="predicted"/>
<protein>
    <submittedName>
        <fullName evidence="2">Uncharacterized protein</fullName>
    </submittedName>
</protein>
<reference evidence="2 3" key="1">
    <citation type="submission" date="2021-06" db="EMBL/GenBank/DDBJ databases">
        <authorList>
            <person name="Palmer J.M."/>
        </authorList>
    </citation>
    <scope>NUCLEOTIDE SEQUENCE [LARGE SCALE GENOMIC DNA]</scope>
    <source>
        <strain evidence="3">if_2019</strain>
        <tissue evidence="2">Muscle</tissue>
    </source>
</reference>
<dbReference type="Proteomes" id="UP001482620">
    <property type="component" value="Unassembled WGS sequence"/>
</dbReference>
<evidence type="ECO:0000313" key="2">
    <source>
        <dbReference type="EMBL" id="MEQ2221105.1"/>
    </source>
</evidence>
<keyword evidence="3" id="KW-1185">Reference proteome</keyword>
<dbReference type="EMBL" id="JAHRIQ010000953">
    <property type="protein sequence ID" value="MEQ2221105.1"/>
    <property type="molecule type" value="Genomic_DNA"/>
</dbReference>
<feature type="compositionally biased region" description="Polar residues" evidence="1">
    <location>
        <begin position="100"/>
        <end position="111"/>
    </location>
</feature>
<evidence type="ECO:0000313" key="3">
    <source>
        <dbReference type="Proteomes" id="UP001482620"/>
    </source>
</evidence>
<accession>A0ABV0SLH0</accession>
<feature type="region of interest" description="Disordered" evidence="1">
    <location>
        <begin position="88"/>
        <end position="111"/>
    </location>
</feature>
<organism evidence="2 3">
    <name type="scientific">Ilyodon furcidens</name>
    <name type="common">goldbreast splitfin</name>
    <dbReference type="NCBI Taxonomy" id="33524"/>
    <lineage>
        <taxon>Eukaryota</taxon>
        <taxon>Metazoa</taxon>
        <taxon>Chordata</taxon>
        <taxon>Craniata</taxon>
        <taxon>Vertebrata</taxon>
        <taxon>Euteleostomi</taxon>
        <taxon>Actinopterygii</taxon>
        <taxon>Neopterygii</taxon>
        <taxon>Teleostei</taxon>
        <taxon>Neoteleostei</taxon>
        <taxon>Acanthomorphata</taxon>
        <taxon>Ovalentaria</taxon>
        <taxon>Atherinomorphae</taxon>
        <taxon>Cyprinodontiformes</taxon>
        <taxon>Goodeidae</taxon>
        <taxon>Ilyodon</taxon>
    </lineage>
</organism>